<comment type="caution">
    <text evidence="3">The sequence shown here is derived from an EMBL/GenBank/DDBJ whole genome shotgun (WGS) entry which is preliminary data.</text>
</comment>
<feature type="transmembrane region" description="Helical" evidence="2">
    <location>
        <begin position="46"/>
        <end position="65"/>
    </location>
</feature>
<reference evidence="4" key="1">
    <citation type="journal article" date="2019" name="Int. J. Syst. Evol. Microbiol.">
        <title>The Global Catalogue of Microorganisms (GCM) 10K type strain sequencing project: providing services to taxonomists for standard genome sequencing and annotation.</title>
        <authorList>
            <consortium name="The Broad Institute Genomics Platform"/>
            <consortium name="The Broad Institute Genome Sequencing Center for Infectious Disease"/>
            <person name="Wu L."/>
            <person name="Ma J."/>
        </authorList>
    </citation>
    <scope>NUCLEOTIDE SEQUENCE [LARGE SCALE GENOMIC DNA]</scope>
    <source>
        <strain evidence="4">NBRC 108730</strain>
    </source>
</reference>
<organism evidence="3 4">
    <name type="scientific">Angustibacter aerolatus</name>
    <dbReference type="NCBI Taxonomy" id="1162965"/>
    <lineage>
        <taxon>Bacteria</taxon>
        <taxon>Bacillati</taxon>
        <taxon>Actinomycetota</taxon>
        <taxon>Actinomycetes</taxon>
        <taxon>Kineosporiales</taxon>
        <taxon>Kineosporiaceae</taxon>
    </lineage>
</organism>
<dbReference type="EMBL" id="BSUZ01000001">
    <property type="protein sequence ID" value="GMA87964.1"/>
    <property type="molecule type" value="Genomic_DNA"/>
</dbReference>
<keyword evidence="4" id="KW-1185">Reference proteome</keyword>
<feature type="region of interest" description="Disordered" evidence="1">
    <location>
        <begin position="20"/>
        <end position="40"/>
    </location>
</feature>
<evidence type="ECO:0000313" key="3">
    <source>
        <dbReference type="EMBL" id="GMA87964.1"/>
    </source>
</evidence>
<keyword evidence="2" id="KW-0472">Membrane</keyword>
<dbReference type="Proteomes" id="UP001157017">
    <property type="component" value="Unassembled WGS sequence"/>
</dbReference>
<evidence type="ECO:0000256" key="1">
    <source>
        <dbReference type="SAM" id="MobiDB-lite"/>
    </source>
</evidence>
<keyword evidence="2" id="KW-0812">Transmembrane</keyword>
<gene>
    <name evidence="3" type="ORF">GCM10025868_32140</name>
</gene>
<proteinExistence type="predicted"/>
<name>A0ABQ6JLG4_9ACTN</name>
<keyword evidence="2" id="KW-1133">Transmembrane helix</keyword>
<evidence type="ECO:0000313" key="4">
    <source>
        <dbReference type="Proteomes" id="UP001157017"/>
    </source>
</evidence>
<sequence length="75" mass="7306">MLDGSAGALRTKVVTDAEGMAAAAPKGGAQTGGGGTAPSPAPALPLVPVLLLAAIALGVLGVRRLPRPVRVTARR</sequence>
<evidence type="ECO:0000256" key="2">
    <source>
        <dbReference type="SAM" id="Phobius"/>
    </source>
</evidence>
<accession>A0ABQ6JLG4</accession>
<protein>
    <submittedName>
        <fullName evidence="3">Uncharacterized protein</fullName>
    </submittedName>
</protein>